<evidence type="ECO:0000256" key="6">
    <source>
        <dbReference type="HAMAP-Rule" id="MF_01114"/>
    </source>
</evidence>
<dbReference type="Gene3D" id="1.10.10.10">
    <property type="entry name" value="Winged helix-like DNA-binding domain superfamily/Winged helix DNA-binding domain"/>
    <property type="match status" value="4"/>
</dbReference>
<feature type="domain" description="RecX third three-helical" evidence="8">
    <location>
        <begin position="224"/>
        <end position="271"/>
    </location>
</feature>
<comment type="similarity">
    <text evidence="3 6">Belongs to the RecX family.</text>
</comment>
<evidence type="ECO:0000256" key="3">
    <source>
        <dbReference type="ARBA" id="ARBA00009695"/>
    </source>
</evidence>
<reference evidence="10 11" key="1">
    <citation type="submission" date="2020-06" db="EMBL/GenBank/DDBJ databases">
        <title>Reclassification of Facklamia ignava, Facklamia soureckii and Facklami tabacinasalis as Falseniella iganva gen. nov., comb. nov., Hutsoniella ignava gen. nov., comb. nov., and Ruoffia tabacinasalis gen. nov., comb. nov and description of Ruoffia haltotolerans sp. nov., isolated from hypersaline Inland Sea of Qatar.</title>
        <authorList>
            <person name="Fotedar R."/>
            <person name="Sankaranarayanan K."/>
            <person name="Lawson P."/>
            <person name="Caldwell M."/>
            <person name="Zeyara A."/>
            <person name="Al Malki A."/>
            <person name="Ali M."/>
        </authorList>
    </citation>
    <scope>NUCLEOTIDE SEQUENCE [LARGE SCALE GENOMIC DNA]</scope>
    <source>
        <strain evidence="10 11">INB8</strain>
    </source>
</reference>
<dbReference type="Pfam" id="PF21981">
    <property type="entry name" value="RecX_HTH3"/>
    <property type="match status" value="2"/>
</dbReference>
<evidence type="ECO:0000313" key="11">
    <source>
        <dbReference type="Proteomes" id="UP000571018"/>
    </source>
</evidence>
<gene>
    <name evidence="6 10" type="primary">recX</name>
    <name evidence="10" type="ORF">HW423_00525</name>
</gene>
<dbReference type="Proteomes" id="UP000571018">
    <property type="component" value="Unassembled WGS sequence"/>
</dbReference>
<comment type="subcellular location">
    <subcellularLocation>
        <location evidence="2 6">Cytoplasm</location>
    </subcellularLocation>
</comment>
<dbReference type="GO" id="GO:0006282">
    <property type="term" value="P:regulation of DNA repair"/>
    <property type="evidence" value="ECO:0007669"/>
    <property type="project" value="UniProtKB-UniRule"/>
</dbReference>
<dbReference type="InterPro" id="IPR053926">
    <property type="entry name" value="RecX_HTH_1st"/>
</dbReference>
<accession>A0A839A3H3</accession>
<dbReference type="PANTHER" id="PTHR33602:SF1">
    <property type="entry name" value="REGULATORY PROTEIN RECX FAMILY PROTEIN"/>
    <property type="match status" value="1"/>
</dbReference>
<feature type="domain" description="RecX first three-helical" evidence="9">
    <location>
        <begin position="62"/>
        <end position="85"/>
    </location>
</feature>
<dbReference type="RefSeq" id="WP_218930009.1">
    <property type="nucleotide sequence ID" value="NZ_JACAOA010000001.1"/>
</dbReference>
<organism evidence="10 11">
    <name type="scientific">Ruoffia halotolerans</name>
    <dbReference type="NCBI Taxonomy" id="2748684"/>
    <lineage>
        <taxon>Bacteria</taxon>
        <taxon>Bacillati</taxon>
        <taxon>Bacillota</taxon>
        <taxon>Bacilli</taxon>
        <taxon>Lactobacillales</taxon>
        <taxon>Aerococcaceae</taxon>
        <taxon>Ruoffia</taxon>
    </lineage>
</organism>
<dbReference type="HAMAP" id="MF_01114">
    <property type="entry name" value="RecX"/>
    <property type="match status" value="1"/>
</dbReference>
<evidence type="ECO:0000259" key="9">
    <source>
        <dbReference type="Pfam" id="PF21982"/>
    </source>
</evidence>
<feature type="domain" description="RecX second three-helical" evidence="7">
    <location>
        <begin position="118"/>
        <end position="160"/>
    </location>
</feature>
<proteinExistence type="inferred from homology"/>
<sequence length="282" mass="33458">MKITKIAQQQKQANRYSIFVDDEFFIGVDQEILIEYALRKDQEVDQKLLDKIKSAENDHKLYSAAINYLSYGMRSIKEMRDYLHKQKDKKEKEENSTASSEEVIENTLDRLIRQGYLNDLEYAKSYVRTNYTLKSKGPNIIQNELKVKKGINEMTILDAMDEYPEEEQSENIQALIEKFIRTKKSLPPKMMRSKLYTHLLTKGFDKDLVNQHMSELTFDDAEDDQEDMLEKEADKYLRKHQRRFSGYDLKQKMIQSLLGKGFDYEMIKNWLEDNEAELEKNE</sequence>
<evidence type="ECO:0000259" key="7">
    <source>
        <dbReference type="Pfam" id="PF02631"/>
    </source>
</evidence>
<dbReference type="Pfam" id="PF02631">
    <property type="entry name" value="RecX_HTH2"/>
    <property type="match status" value="1"/>
</dbReference>
<evidence type="ECO:0000259" key="8">
    <source>
        <dbReference type="Pfam" id="PF21981"/>
    </source>
</evidence>
<protein>
    <recommendedName>
        <fullName evidence="4 6">Regulatory protein RecX</fullName>
    </recommendedName>
</protein>
<dbReference type="EMBL" id="JACAOA010000001">
    <property type="protein sequence ID" value="MBA5728273.1"/>
    <property type="molecule type" value="Genomic_DNA"/>
</dbReference>
<keyword evidence="11" id="KW-1185">Reference proteome</keyword>
<comment type="function">
    <text evidence="1 6">Modulates RecA activity.</text>
</comment>
<dbReference type="InterPro" id="IPR053924">
    <property type="entry name" value="RecX_HTH_2nd"/>
</dbReference>
<dbReference type="InterPro" id="IPR036388">
    <property type="entry name" value="WH-like_DNA-bd_sf"/>
</dbReference>
<keyword evidence="5 6" id="KW-0963">Cytoplasm</keyword>
<name>A0A839A3H3_9LACT</name>
<dbReference type="AlphaFoldDB" id="A0A839A3H3"/>
<evidence type="ECO:0000256" key="2">
    <source>
        <dbReference type="ARBA" id="ARBA00004496"/>
    </source>
</evidence>
<dbReference type="PANTHER" id="PTHR33602">
    <property type="entry name" value="REGULATORY PROTEIN RECX FAMILY PROTEIN"/>
    <property type="match status" value="1"/>
</dbReference>
<evidence type="ECO:0000256" key="4">
    <source>
        <dbReference type="ARBA" id="ARBA00018111"/>
    </source>
</evidence>
<dbReference type="InterPro" id="IPR053925">
    <property type="entry name" value="RecX_HTH_3rd"/>
</dbReference>
<dbReference type="NCBIfam" id="NF010733">
    <property type="entry name" value="PRK14135.1"/>
    <property type="match status" value="1"/>
</dbReference>
<evidence type="ECO:0000313" key="10">
    <source>
        <dbReference type="EMBL" id="MBA5728273.1"/>
    </source>
</evidence>
<comment type="caution">
    <text evidence="10">The sequence shown here is derived from an EMBL/GenBank/DDBJ whole genome shotgun (WGS) entry which is preliminary data.</text>
</comment>
<dbReference type="Pfam" id="PF21982">
    <property type="entry name" value="RecX_HTH1"/>
    <property type="match status" value="1"/>
</dbReference>
<dbReference type="GO" id="GO:0005737">
    <property type="term" value="C:cytoplasm"/>
    <property type="evidence" value="ECO:0007669"/>
    <property type="project" value="UniProtKB-SubCell"/>
</dbReference>
<evidence type="ECO:0000256" key="5">
    <source>
        <dbReference type="ARBA" id="ARBA00022490"/>
    </source>
</evidence>
<dbReference type="InterPro" id="IPR003783">
    <property type="entry name" value="Regulatory_RecX"/>
</dbReference>
<evidence type="ECO:0000256" key="1">
    <source>
        <dbReference type="ARBA" id="ARBA00003529"/>
    </source>
</evidence>
<feature type="domain" description="RecX third three-helical" evidence="8">
    <location>
        <begin position="166"/>
        <end position="211"/>
    </location>
</feature>